<protein>
    <submittedName>
        <fullName evidence="1">Uncharacterized protein</fullName>
    </submittedName>
</protein>
<sequence>MYLSNQNYNALSRLSTGSSFLNQKISVKQQKAQEGSASFNATMSPLKQQRESYQPIIENYFNLQTETQEDRICFECLNSFIWNMAQGMEINKKVVIDNLLGLRNLIDFLLNSQEDQSGMQQENSGLQSVSSFQIGQTMNNQQNVPEIQLLEQKRFPNGVNLLLEEQNQSVQSNLMLHQSQQSGGSQVNYMEPQNESVDISNQSYYSEYKRQAQNIEMDLQSFLKQK</sequence>
<dbReference type="Proteomes" id="UP000683925">
    <property type="component" value="Unassembled WGS sequence"/>
</dbReference>
<evidence type="ECO:0000313" key="2">
    <source>
        <dbReference type="Proteomes" id="UP000683925"/>
    </source>
</evidence>
<gene>
    <name evidence="1" type="ORF">POCTA_138.1.T1180159</name>
</gene>
<organism evidence="1 2">
    <name type="scientific">Paramecium octaurelia</name>
    <dbReference type="NCBI Taxonomy" id="43137"/>
    <lineage>
        <taxon>Eukaryota</taxon>
        <taxon>Sar</taxon>
        <taxon>Alveolata</taxon>
        <taxon>Ciliophora</taxon>
        <taxon>Intramacronucleata</taxon>
        <taxon>Oligohymenophorea</taxon>
        <taxon>Peniculida</taxon>
        <taxon>Parameciidae</taxon>
        <taxon>Paramecium</taxon>
    </lineage>
</organism>
<comment type="caution">
    <text evidence="1">The sequence shown here is derived from an EMBL/GenBank/DDBJ whole genome shotgun (WGS) entry which is preliminary data.</text>
</comment>
<proteinExistence type="predicted"/>
<dbReference type="OrthoDB" id="290532at2759"/>
<keyword evidence="2" id="KW-1185">Reference proteome</keyword>
<dbReference type="AlphaFoldDB" id="A0A8S1XCW8"/>
<accession>A0A8S1XCW8</accession>
<dbReference type="OMA" id="EDRICFE"/>
<evidence type="ECO:0000313" key="1">
    <source>
        <dbReference type="EMBL" id="CAD8199106.1"/>
    </source>
</evidence>
<reference evidence="1" key="1">
    <citation type="submission" date="2021-01" db="EMBL/GenBank/DDBJ databases">
        <authorList>
            <consortium name="Genoscope - CEA"/>
            <person name="William W."/>
        </authorList>
    </citation>
    <scope>NUCLEOTIDE SEQUENCE</scope>
</reference>
<dbReference type="EMBL" id="CAJJDP010000118">
    <property type="protein sequence ID" value="CAD8199106.1"/>
    <property type="molecule type" value="Genomic_DNA"/>
</dbReference>
<name>A0A8S1XCW8_PAROT</name>